<reference evidence="2" key="1">
    <citation type="submission" date="2022-05" db="EMBL/GenBank/DDBJ databases">
        <title>The Musa troglodytarum L. genome provides insights into the mechanism of non-climacteric behaviour and enrichment of carotenoids.</title>
        <authorList>
            <person name="Wang J."/>
        </authorList>
    </citation>
    <scope>NUCLEOTIDE SEQUENCE</scope>
    <source>
        <tissue evidence="2">Leaf</tissue>
    </source>
</reference>
<evidence type="ECO:0000313" key="3">
    <source>
        <dbReference type="Proteomes" id="UP001055439"/>
    </source>
</evidence>
<accession>A0A9E7KEV0</accession>
<proteinExistence type="predicted"/>
<evidence type="ECO:0000256" key="1">
    <source>
        <dbReference type="SAM" id="MobiDB-lite"/>
    </source>
</evidence>
<dbReference type="OrthoDB" id="423313at2759"/>
<gene>
    <name evidence="2" type="ORF">MUK42_12855</name>
</gene>
<dbReference type="Proteomes" id="UP001055439">
    <property type="component" value="Chromosome 7"/>
</dbReference>
<organism evidence="2 3">
    <name type="scientific">Musa troglodytarum</name>
    <name type="common">fe'i banana</name>
    <dbReference type="NCBI Taxonomy" id="320322"/>
    <lineage>
        <taxon>Eukaryota</taxon>
        <taxon>Viridiplantae</taxon>
        <taxon>Streptophyta</taxon>
        <taxon>Embryophyta</taxon>
        <taxon>Tracheophyta</taxon>
        <taxon>Spermatophyta</taxon>
        <taxon>Magnoliopsida</taxon>
        <taxon>Liliopsida</taxon>
        <taxon>Zingiberales</taxon>
        <taxon>Musaceae</taxon>
        <taxon>Musa</taxon>
    </lineage>
</organism>
<name>A0A9E7KEV0_9LILI</name>
<keyword evidence="3" id="KW-1185">Reference proteome</keyword>
<feature type="region of interest" description="Disordered" evidence="1">
    <location>
        <begin position="1"/>
        <end position="71"/>
    </location>
</feature>
<sequence>MRPTRRRRRARRLHGRRVPAGAEGRSRRPPVAPRASAAVHRGAACRRGRRSTATPRGRGAEAVRGGGSAGDWKGVRVVQRRPLRALQELQRVPTVLLREGRCGRGVPDVHRLQRERARPVPAVLRP</sequence>
<evidence type="ECO:0000313" key="2">
    <source>
        <dbReference type="EMBL" id="URE14841.1"/>
    </source>
</evidence>
<protein>
    <submittedName>
        <fullName evidence="2">Glutaredoxin</fullName>
    </submittedName>
</protein>
<dbReference type="AlphaFoldDB" id="A0A9E7KEV0"/>
<feature type="compositionally biased region" description="Basic residues" evidence="1">
    <location>
        <begin position="1"/>
        <end position="17"/>
    </location>
</feature>
<dbReference type="EMBL" id="CP097509">
    <property type="protein sequence ID" value="URE14841.1"/>
    <property type="molecule type" value="Genomic_DNA"/>
</dbReference>